<keyword evidence="3" id="KW-1185">Reference proteome</keyword>
<dbReference type="Pfam" id="PF07978">
    <property type="entry name" value="NIPSNAP"/>
    <property type="match status" value="1"/>
</dbReference>
<dbReference type="InterPro" id="IPR011008">
    <property type="entry name" value="Dimeric_a/b-barrel"/>
</dbReference>
<organism evidence="2 3">
    <name type="scientific">Luteipulveratus mongoliensis</name>
    <dbReference type="NCBI Taxonomy" id="571913"/>
    <lineage>
        <taxon>Bacteria</taxon>
        <taxon>Bacillati</taxon>
        <taxon>Actinomycetota</taxon>
        <taxon>Actinomycetes</taxon>
        <taxon>Micrococcales</taxon>
        <taxon>Dermacoccaceae</taxon>
        <taxon>Luteipulveratus</taxon>
    </lineage>
</organism>
<feature type="domain" description="NIPSNAP" evidence="1">
    <location>
        <begin position="4"/>
        <end position="78"/>
    </location>
</feature>
<proteinExistence type="predicted"/>
<dbReference type="Proteomes" id="UP000066480">
    <property type="component" value="Chromosome"/>
</dbReference>
<evidence type="ECO:0000313" key="2">
    <source>
        <dbReference type="EMBL" id="AKU17399.1"/>
    </source>
</evidence>
<sequence>MILEIRTYRLHPGTQQEFVRVMREEAFPLLRERGIRIVAGGPSLVAEDGHEEAYLIRAFDSLEQRDVQEDGFYSSTPWHDGPREAILSRIVDFHTIVIEASEQAVEALTS</sequence>
<evidence type="ECO:0000313" key="3">
    <source>
        <dbReference type="Proteomes" id="UP000066480"/>
    </source>
</evidence>
<dbReference type="OrthoDB" id="5188748at2"/>
<evidence type="ECO:0000259" key="1">
    <source>
        <dbReference type="Pfam" id="PF07978"/>
    </source>
</evidence>
<name>A0A0K1JKZ1_9MICO</name>
<dbReference type="RefSeq" id="WP_052593913.1">
    <property type="nucleotide sequence ID" value="NZ_CP011112.1"/>
</dbReference>
<dbReference type="EMBL" id="CP011112">
    <property type="protein sequence ID" value="AKU17399.1"/>
    <property type="molecule type" value="Genomic_DNA"/>
</dbReference>
<dbReference type="Gene3D" id="3.30.70.100">
    <property type="match status" value="1"/>
</dbReference>
<dbReference type="SUPFAM" id="SSF54909">
    <property type="entry name" value="Dimeric alpha+beta barrel"/>
    <property type="match status" value="1"/>
</dbReference>
<dbReference type="AlphaFoldDB" id="A0A0K1JKZ1"/>
<dbReference type="KEGG" id="lmoi:VV02_18655"/>
<reference evidence="2 3" key="1">
    <citation type="submission" date="2015-03" db="EMBL/GenBank/DDBJ databases">
        <title>Luteipulveratus halotolerans sp. nov., a novel actinobacterium (Dermacoccaceae) from Sarawak, Malaysia.</title>
        <authorList>
            <person name="Juboi H."/>
            <person name="Basik A."/>
            <person name="Shamsul S.S."/>
            <person name="Arnold P."/>
            <person name="Schmitt E.K."/>
            <person name="Sanglier J.-J."/>
            <person name="Yeo T."/>
        </authorList>
    </citation>
    <scope>NUCLEOTIDE SEQUENCE [LARGE SCALE GENOMIC DNA]</scope>
    <source>
        <strain evidence="2 3">MN07-A0370</strain>
    </source>
</reference>
<accession>A0A0K1JKZ1</accession>
<gene>
    <name evidence="2" type="ORF">VV02_18655</name>
</gene>
<dbReference type="InterPro" id="IPR012577">
    <property type="entry name" value="NIPSNAP"/>
</dbReference>
<protein>
    <submittedName>
        <fullName evidence="2">NIPSNAP family containing protein</fullName>
    </submittedName>
</protein>